<dbReference type="InterPro" id="IPR001650">
    <property type="entry name" value="Helicase_C-like"/>
</dbReference>
<feature type="domain" description="Helicase C-terminal" evidence="2">
    <location>
        <begin position="61"/>
        <end position="240"/>
    </location>
</feature>
<dbReference type="Proteomes" id="UP000190121">
    <property type="component" value="Unassembled WGS sequence"/>
</dbReference>
<feature type="region of interest" description="Disordered" evidence="1">
    <location>
        <begin position="479"/>
        <end position="554"/>
    </location>
</feature>
<dbReference type="EMBL" id="FUXE01000001">
    <property type="protein sequence ID" value="SJZ42889.1"/>
    <property type="molecule type" value="Genomic_DNA"/>
</dbReference>
<keyword evidence="3" id="KW-0347">Helicase</keyword>
<dbReference type="Gene3D" id="3.40.50.300">
    <property type="entry name" value="P-loop containing nucleotide triphosphate hydrolases"/>
    <property type="match status" value="1"/>
</dbReference>
<keyword evidence="3" id="KW-0067">ATP-binding</keyword>
<dbReference type="STRING" id="29524.SAMN02745171_00083"/>
<proteinExistence type="predicted"/>
<dbReference type="PROSITE" id="PS51194">
    <property type="entry name" value="HELICASE_CTER"/>
    <property type="match status" value="1"/>
</dbReference>
<keyword evidence="3" id="KW-0378">Hydrolase</keyword>
<evidence type="ECO:0000313" key="4">
    <source>
        <dbReference type="Proteomes" id="UP000190121"/>
    </source>
</evidence>
<organism evidence="3 4">
    <name type="scientific">Porphyromonas circumdentaria</name>
    <dbReference type="NCBI Taxonomy" id="29524"/>
    <lineage>
        <taxon>Bacteria</taxon>
        <taxon>Pseudomonadati</taxon>
        <taxon>Bacteroidota</taxon>
        <taxon>Bacteroidia</taxon>
        <taxon>Bacteroidales</taxon>
        <taxon>Porphyromonadaceae</taxon>
        <taxon>Porphyromonas</taxon>
    </lineage>
</organism>
<dbReference type="PANTHER" id="PTHR41313:SF1">
    <property type="entry name" value="DNA METHYLASE ADENINE-SPECIFIC DOMAIN-CONTAINING PROTEIN"/>
    <property type="match status" value="1"/>
</dbReference>
<dbReference type="RefSeq" id="WP_394364841.1">
    <property type="nucleotide sequence ID" value="NZ_FUXE01000001.1"/>
</dbReference>
<protein>
    <submittedName>
        <fullName evidence="3">Helicase conserved C-terminal domain-containing protein</fullName>
    </submittedName>
</protein>
<dbReference type="InterPro" id="IPR027417">
    <property type="entry name" value="P-loop_NTPase"/>
</dbReference>
<evidence type="ECO:0000259" key="2">
    <source>
        <dbReference type="PROSITE" id="PS51194"/>
    </source>
</evidence>
<dbReference type="AlphaFoldDB" id="A0A1T4KKE6"/>
<dbReference type="Pfam" id="PF00271">
    <property type="entry name" value="Helicase_C"/>
    <property type="match status" value="1"/>
</dbReference>
<sequence length="554" mass="62410">MEFAKTSNATLLGREPLSEKEEKAKMLIATDYARKMSLDLRMIDSAYEDHIDNKASHCAKMLNDYYQKYNAQKGTQFVFSDLGTYKPGEWNVYSEIKRKLTEGYGIPSSEIRFIQECKNEKAKKAVIEGMNKGSIRILFGSTEMLGTGVNAQQRAVAIHHLDTPWRPSDLEQRNGRAIRKGNLVAKEFADNKVDVIIYAVERSLDSYKFNLLHNKQLFINQLKTNTLGSRTIDEGSMDEDSGMNFSEYVAVLSGNTDLLEKAKLDKKITALESERKSFLKERDAASGKLAEMQHSVEYHTGRVEEAKADMATFESRVQRDEEGNPINKLVLKGIEEGADIKTMVARLREIEEKARTNGEHQKIGEIYGFSIMVKTESSMKDLFQMSSNRFFVKGQEGIYYTYNNGKLASDPKLACANFVNALERIPKVIETHEKELAKATADIGVYTTIANGSWKKENELRLLKGQAAELDRKIALELAPPEPEKEEIKDGEKKRQGQGGVQNTTSQGATQESTHTLLQHMTTPQSSMHAPKKSEPENPGIMSRVVISKPKWKI</sequence>
<accession>A0A1T4KKE6</accession>
<dbReference type="GO" id="GO:0004386">
    <property type="term" value="F:helicase activity"/>
    <property type="evidence" value="ECO:0007669"/>
    <property type="project" value="UniProtKB-KW"/>
</dbReference>
<dbReference type="SUPFAM" id="SSF52540">
    <property type="entry name" value="P-loop containing nucleoside triphosphate hydrolases"/>
    <property type="match status" value="1"/>
</dbReference>
<dbReference type="InterPro" id="IPR052933">
    <property type="entry name" value="DNA_Protect_Modify"/>
</dbReference>
<evidence type="ECO:0000313" key="3">
    <source>
        <dbReference type="EMBL" id="SJZ42889.1"/>
    </source>
</evidence>
<dbReference type="PANTHER" id="PTHR41313">
    <property type="entry name" value="ADENINE-SPECIFIC METHYLTRANSFERASE"/>
    <property type="match status" value="1"/>
</dbReference>
<name>A0A1T4KKE6_9PORP</name>
<dbReference type="SMART" id="SM00490">
    <property type="entry name" value="HELICc"/>
    <property type="match status" value="1"/>
</dbReference>
<reference evidence="4" key="1">
    <citation type="submission" date="2017-02" db="EMBL/GenBank/DDBJ databases">
        <authorList>
            <person name="Varghese N."/>
            <person name="Submissions S."/>
        </authorList>
    </citation>
    <scope>NUCLEOTIDE SEQUENCE [LARGE SCALE GENOMIC DNA]</scope>
    <source>
        <strain evidence="4">ATCC 51356</strain>
    </source>
</reference>
<feature type="compositionally biased region" description="Polar residues" evidence="1">
    <location>
        <begin position="501"/>
        <end position="528"/>
    </location>
</feature>
<keyword evidence="4" id="KW-1185">Reference proteome</keyword>
<keyword evidence="3" id="KW-0547">Nucleotide-binding</keyword>
<feature type="compositionally biased region" description="Basic and acidic residues" evidence="1">
    <location>
        <begin position="482"/>
        <end position="495"/>
    </location>
</feature>
<evidence type="ECO:0000256" key="1">
    <source>
        <dbReference type="SAM" id="MobiDB-lite"/>
    </source>
</evidence>
<gene>
    <name evidence="3" type="ORF">SAMN02745171_00083</name>
</gene>